<protein>
    <submittedName>
        <fullName evidence="2">Uncharacterized protein</fullName>
    </submittedName>
</protein>
<feature type="region of interest" description="Disordered" evidence="1">
    <location>
        <begin position="522"/>
        <end position="542"/>
    </location>
</feature>
<evidence type="ECO:0000313" key="3">
    <source>
        <dbReference type="Proteomes" id="UP000291116"/>
    </source>
</evidence>
<accession>A0A448ZGL0</accession>
<organism evidence="2 3">
    <name type="scientific">Pseudo-nitzschia multistriata</name>
    <dbReference type="NCBI Taxonomy" id="183589"/>
    <lineage>
        <taxon>Eukaryota</taxon>
        <taxon>Sar</taxon>
        <taxon>Stramenopiles</taxon>
        <taxon>Ochrophyta</taxon>
        <taxon>Bacillariophyta</taxon>
        <taxon>Bacillariophyceae</taxon>
        <taxon>Bacillariophycidae</taxon>
        <taxon>Bacillariales</taxon>
        <taxon>Bacillariaceae</taxon>
        <taxon>Pseudo-nitzschia</taxon>
    </lineage>
</organism>
<keyword evidence="3" id="KW-1185">Reference proteome</keyword>
<feature type="compositionally biased region" description="Basic residues" evidence="1">
    <location>
        <begin position="56"/>
        <end position="68"/>
    </location>
</feature>
<feature type="compositionally biased region" description="Basic and acidic residues" evidence="1">
    <location>
        <begin position="529"/>
        <end position="539"/>
    </location>
</feature>
<sequence>MRIQTASLLLFLSSYEQNDGVADAFSMVPRPTGKANAPSFSVTPEPVTESSTVLFGKRRQTKRKKKQTQGRSQQFYEAIEDAKGNSSAPEESSSTATATATPPRSPEQQKAMDEAQARFEQRPEVTTMVVDEESGTEFIAQGQKVMDVVTRKAVKLSNAGADARLAQMFPGVPPQVREQHRIDWKTAEIPEVLDKLLAACSTDLGDGKTGIPPHPSLTNEGIDFVLANRDRLGYKMSKTIPRWTFNAASQGRMAEAKEVWNKLHVNFLTIENYVSGPFRQIMQDAEGRVGPNFGNLELASFCSGDLYERVANYLVLKGMVAHWEKKVVDADFLENSDEDEIKMYRGDPKRYLKKDSQDAPILYTLKECTQVCAMAQQMCKLFVEDEKLFGDFPDEIVFLEDALTIRGGTALRKYMIDEFCPSRGITPEGLREGVKRLGQQLDNMQIDPYADITMKIEQLYAAMAVGSDDATDPYAKYLGFQASEDPNNPAYFETYTFNHAKKSLVRFMDDTYPSVGGIAEMIGPPPAKGENENEEKKNPFEGLTNGLNNIMGQIKGERTLRVEPSYDDDATPYVVPKERSIGRKHDQGWFEELNADDGNPKDRFGKMEPGRIID</sequence>
<proteinExistence type="predicted"/>
<dbReference type="AlphaFoldDB" id="A0A448ZGL0"/>
<feature type="region of interest" description="Disordered" evidence="1">
    <location>
        <begin position="591"/>
        <end position="614"/>
    </location>
</feature>
<evidence type="ECO:0000313" key="2">
    <source>
        <dbReference type="EMBL" id="VEU41172.1"/>
    </source>
</evidence>
<feature type="compositionally biased region" description="Basic and acidic residues" evidence="1">
    <location>
        <begin position="598"/>
        <end position="614"/>
    </location>
</feature>
<feature type="compositionally biased region" description="Low complexity" evidence="1">
    <location>
        <begin position="86"/>
        <end position="102"/>
    </location>
</feature>
<feature type="compositionally biased region" description="Basic and acidic residues" evidence="1">
    <location>
        <begin position="110"/>
        <end position="123"/>
    </location>
</feature>
<feature type="compositionally biased region" description="Polar residues" evidence="1">
    <location>
        <begin position="38"/>
        <end position="53"/>
    </location>
</feature>
<dbReference type="Proteomes" id="UP000291116">
    <property type="component" value="Unassembled WGS sequence"/>
</dbReference>
<gene>
    <name evidence="2" type="ORF">PSNMU_V1.4_AUG-EV-PASAV3_0081390</name>
</gene>
<evidence type="ECO:0000256" key="1">
    <source>
        <dbReference type="SAM" id="MobiDB-lite"/>
    </source>
</evidence>
<dbReference type="OrthoDB" id="38437at2759"/>
<feature type="region of interest" description="Disordered" evidence="1">
    <location>
        <begin position="33"/>
        <end position="124"/>
    </location>
</feature>
<name>A0A448ZGL0_9STRA</name>
<dbReference type="EMBL" id="CAACVS010000335">
    <property type="protein sequence ID" value="VEU41172.1"/>
    <property type="molecule type" value="Genomic_DNA"/>
</dbReference>
<reference evidence="2 3" key="1">
    <citation type="submission" date="2019-01" db="EMBL/GenBank/DDBJ databases">
        <authorList>
            <person name="Ferrante I. M."/>
        </authorList>
    </citation>
    <scope>NUCLEOTIDE SEQUENCE [LARGE SCALE GENOMIC DNA]</scope>
    <source>
        <strain evidence="2 3">B856</strain>
    </source>
</reference>